<evidence type="ECO:0000256" key="3">
    <source>
        <dbReference type="ARBA" id="ARBA00023136"/>
    </source>
</evidence>
<keyword evidence="8" id="KW-1185">Reference proteome</keyword>
<dbReference type="PANTHER" id="PTHR34001">
    <property type="entry name" value="BLL7405 PROTEIN"/>
    <property type="match status" value="1"/>
</dbReference>
<dbReference type="EMBL" id="FWFN01000004">
    <property type="protein sequence ID" value="SLN46761.1"/>
    <property type="molecule type" value="Genomic_DNA"/>
</dbReference>
<evidence type="ECO:0000256" key="1">
    <source>
        <dbReference type="ARBA" id="ARBA00004370"/>
    </source>
</evidence>
<gene>
    <name evidence="7" type="ORF">PSM7751_02179</name>
</gene>
<accession>A0A1X6ZBV9</accession>
<evidence type="ECO:0000313" key="8">
    <source>
        <dbReference type="Proteomes" id="UP000193963"/>
    </source>
</evidence>
<dbReference type="InterPro" id="IPR011250">
    <property type="entry name" value="OMP/PagP_B-barrel"/>
</dbReference>
<evidence type="ECO:0000256" key="2">
    <source>
        <dbReference type="ARBA" id="ARBA00022729"/>
    </source>
</evidence>
<dbReference type="AlphaFoldDB" id="A0A1X6ZBV9"/>
<reference evidence="7 8" key="1">
    <citation type="submission" date="2017-03" db="EMBL/GenBank/DDBJ databases">
        <authorList>
            <person name="Afonso C.L."/>
            <person name="Miller P.J."/>
            <person name="Scott M.A."/>
            <person name="Spackman E."/>
            <person name="Goraichik I."/>
            <person name="Dimitrov K.M."/>
            <person name="Suarez D.L."/>
            <person name="Swayne D.E."/>
        </authorList>
    </citation>
    <scope>NUCLEOTIDE SEQUENCE [LARGE SCALE GENOMIC DNA]</scope>
    <source>
        <strain evidence="7 8">CECT 7751</strain>
    </source>
</reference>
<feature type="domain" description="Outer membrane protein beta-barrel" evidence="6">
    <location>
        <begin position="12"/>
        <end position="197"/>
    </location>
</feature>
<dbReference type="SUPFAM" id="SSF56925">
    <property type="entry name" value="OMPA-like"/>
    <property type="match status" value="1"/>
</dbReference>
<name>A0A1X6ZBV9_9RHOB</name>
<evidence type="ECO:0000313" key="7">
    <source>
        <dbReference type="EMBL" id="SLN46761.1"/>
    </source>
</evidence>
<keyword evidence="2 5" id="KW-0732">Signal</keyword>
<feature type="signal peptide" evidence="5">
    <location>
        <begin position="1"/>
        <end position="27"/>
    </location>
</feature>
<evidence type="ECO:0000256" key="4">
    <source>
        <dbReference type="ARBA" id="ARBA00038306"/>
    </source>
</evidence>
<dbReference type="Pfam" id="PF13505">
    <property type="entry name" value="OMP_b-brl"/>
    <property type="match status" value="1"/>
</dbReference>
<sequence length="231" mass="24379">MITRNKTLRHFTAAALTGLCLAGSANADDWAGPFASIGLGSSHSRLDWTAGGVPIFAPTGYEDHGTADSLAISGEVGQMYRRGDFLLGWSVGLTSLDHEERKASPFSPGETLATEIGPMASLAGRVGKDYGNWLFYGEAGVAIAKLSVPNEAPYCPTPCRVSLDGMSTGFLTGIGADYRITDRYAVGINYRYVDFQARTASGEISGLGAPQEYEIGADASVITLRLTIALD</sequence>
<dbReference type="OrthoDB" id="268975at2"/>
<dbReference type="Gene3D" id="2.40.160.20">
    <property type="match status" value="1"/>
</dbReference>
<dbReference type="RefSeq" id="WP_157792196.1">
    <property type="nucleotide sequence ID" value="NZ_FWFN01000004.1"/>
</dbReference>
<evidence type="ECO:0000256" key="5">
    <source>
        <dbReference type="SAM" id="SignalP"/>
    </source>
</evidence>
<evidence type="ECO:0000259" key="6">
    <source>
        <dbReference type="Pfam" id="PF13505"/>
    </source>
</evidence>
<proteinExistence type="inferred from homology"/>
<comment type="subcellular location">
    <subcellularLocation>
        <location evidence="1">Membrane</location>
    </subcellularLocation>
</comment>
<dbReference type="PANTHER" id="PTHR34001:SF3">
    <property type="entry name" value="BLL7405 PROTEIN"/>
    <property type="match status" value="1"/>
</dbReference>
<dbReference type="InterPro" id="IPR027385">
    <property type="entry name" value="Beta-barrel_OMP"/>
</dbReference>
<organism evidence="7 8">
    <name type="scientific">Pseudooceanicola marinus</name>
    <dbReference type="NCBI Taxonomy" id="396013"/>
    <lineage>
        <taxon>Bacteria</taxon>
        <taxon>Pseudomonadati</taxon>
        <taxon>Pseudomonadota</taxon>
        <taxon>Alphaproteobacteria</taxon>
        <taxon>Rhodobacterales</taxon>
        <taxon>Paracoccaceae</taxon>
        <taxon>Pseudooceanicola</taxon>
    </lineage>
</organism>
<dbReference type="Proteomes" id="UP000193963">
    <property type="component" value="Unassembled WGS sequence"/>
</dbReference>
<dbReference type="InterPro" id="IPR051692">
    <property type="entry name" value="OMP-like"/>
</dbReference>
<feature type="chain" id="PRO_5013390107" description="Outer membrane protein beta-barrel domain-containing protein" evidence="5">
    <location>
        <begin position="28"/>
        <end position="231"/>
    </location>
</feature>
<dbReference type="GO" id="GO:0016020">
    <property type="term" value="C:membrane"/>
    <property type="evidence" value="ECO:0007669"/>
    <property type="project" value="UniProtKB-SubCell"/>
</dbReference>
<comment type="similarity">
    <text evidence="4">Belongs to the Omp25/RopB family.</text>
</comment>
<keyword evidence="3" id="KW-0472">Membrane</keyword>
<protein>
    <recommendedName>
        <fullName evidence="6">Outer membrane protein beta-barrel domain-containing protein</fullName>
    </recommendedName>
</protein>